<evidence type="ECO:0000313" key="1">
    <source>
        <dbReference type="EMBL" id="KAI0513473.1"/>
    </source>
</evidence>
<name>A0A8T3BLK9_DENNO</name>
<keyword evidence="2" id="KW-1185">Reference proteome</keyword>
<gene>
    <name evidence="1" type="ORF">KFK09_009496</name>
</gene>
<evidence type="ECO:0000313" key="2">
    <source>
        <dbReference type="Proteomes" id="UP000829196"/>
    </source>
</evidence>
<accession>A0A8T3BLK9</accession>
<comment type="caution">
    <text evidence="1">The sequence shown here is derived from an EMBL/GenBank/DDBJ whole genome shotgun (WGS) entry which is preliminary data.</text>
</comment>
<dbReference type="Proteomes" id="UP000829196">
    <property type="component" value="Unassembled WGS sequence"/>
</dbReference>
<sequence>MYINFLHQCCSSSPPLVPRGLSGCVVGLRISIHVSDNLYWVDIWHFWILMAFHDHGVTLLRIHYFHNQFSVFLTSVTLFVLVNANRLRICIILHGCEVVCFA</sequence>
<protein>
    <submittedName>
        <fullName evidence="1">Uncharacterized protein</fullName>
    </submittedName>
</protein>
<reference evidence="1" key="1">
    <citation type="journal article" date="2022" name="Front. Genet.">
        <title>Chromosome-Scale Assembly of the Dendrobium nobile Genome Provides Insights Into the Molecular Mechanism of the Biosynthesis of the Medicinal Active Ingredient of Dendrobium.</title>
        <authorList>
            <person name="Xu Q."/>
            <person name="Niu S.-C."/>
            <person name="Li K.-L."/>
            <person name="Zheng P.-J."/>
            <person name="Zhang X.-J."/>
            <person name="Jia Y."/>
            <person name="Liu Y."/>
            <person name="Niu Y.-X."/>
            <person name="Yu L.-H."/>
            <person name="Chen D.-F."/>
            <person name="Zhang G.-Q."/>
        </authorList>
    </citation>
    <scope>NUCLEOTIDE SEQUENCE</scope>
    <source>
        <tissue evidence="1">Leaf</tissue>
    </source>
</reference>
<organism evidence="1 2">
    <name type="scientific">Dendrobium nobile</name>
    <name type="common">Orchid</name>
    <dbReference type="NCBI Taxonomy" id="94219"/>
    <lineage>
        <taxon>Eukaryota</taxon>
        <taxon>Viridiplantae</taxon>
        <taxon>Streptophyta</taxon>
        <taxon>Embryophyta</taxon>
        <taxon>Tracheophyta</taxon>
        <taxon>Spermatophyta</taxon>
        <taxon>Magnoliopsida</taxon>
        <taxon>Liliopsida</taxon>
        <taxon>Asparagales</taxon>
        <taxon>Orchidaceae</taxon>
        <taxon>Epidendroideae</taxon>
        <taxon>Malaxideae</taxon>
        <taxon>Dendrobiinae</taxon>
        <taxon>Dendrobium</taxon>
    </lineage>
</organism>
<dbReference type="EMBL" id="JAGYWB010000008">
    <property type="protein sequence ID" value="KAI0513473.1"/>
    <property type="molecule type" value="Genomic_DNA"/>
</dbReference>
<proteinExistence type="predicted"/>
<dbReference type="AlphaFoldDB" id="A0A8T3BLK9"/>